<sequence>MQSGTIDGKRWACCPEKGWRAAIFISFAQQDKGPWRDKGQMQGFQSCLPFPGQSPLRVSQLVFHLSSHCASEMWGQS</sequence>
<evidence type="ECO:0000313" key="2">
    <source>
        <dbReference type="Proteomes" id="UP000694563"/>
    </source>
</evidence>
<proteinExistence type="predicted"/>
<reference evidence="1" key="2">
    <citation type="submission" date="2025-08" db="UniProtKB">
        <authorList>
            <consortium name="Ensembl"/>
        </authorList>
    </citation>
    <scope>IDENTIFICATION</scope>
</reference>
<dbReference type="Ensembl" id="ENSCUST00005003680.1">
    <property type="protein sequence ID" value="ENSCUSP00005003509.1"/>
    <property type="gene ID" value="ENSCUSG00005002341.1"/>
</dbReference>
<dbReference type="Proteomes" id="UP000694563">
    <property type="component" value="Chromosome 1"/>
</dbReference>
<name>A0A8C3XY93_CATUS</name>
<reference evidence="1" key="3">
    <citation type="submission" date="2025-09" db="UniProtKB">
        <authorList>
            <consortium name="Ensembl"/>
        </authorList>
    </citation>
    <scope>IDENTIFICATION</scope>
</reference>
<evidence type="ECO:0000313" key="1">
    <source>
        <dbReference type="Ensembl" id="ENSCUSP00005003509.1"/>
    </source>
</evidence>
<accession>A0A8C3XY93</accession>
<organism evidence="1 2">
    <name type="scientific">Catharus ustulatus</name>
    <name type="common">Russet-backed thrush</name>
    <name type="synonym">Hylocichla ustulatus</name>
    <dbReference type="NCBI Taxonomy" id="91951"/>
    <lineage>
        <taxon>Eukaryota</taxon>
        <taxon>Metazoa</taxon>
        <taxon>Chordata</taxon>
        <taxon>Craniata</taxon>
        <taxon>Vertebrata</taxon>
        <taxon>Euteleostomi</taxon>
        <taxon>Archelosauria</taxon>
        <taxon>Archosauria</taxon>
        <taxon>Dinosauria</taxon>
        <taxon>Saurischia</taxon>
        <taxon>Theropoda</taxon>
        <taxon>Coelurosauria</taxon>
        <taxon>Aves</taxon>
        <taxon>Neognathae</taxon>
        <taxon>Neoaves</taxon>
        <taxon>Telluraves</taxon>
        <taxon>Australaves</taxon>
        <taxon>Passeriformes</taxon>
        <taxon>Turdidae</taxon>
        <taxon>Catharus</taxon>
    </lineage>
</organism>
<reference evidence="1" key="1">
    <citation type="submission" date="2020-10" db="EMBL/GenBank/DDBJ databases">
        <title>Catharus ustulatus (Swainson's thrush) genome, bCatUst1, primary haplotype v2.</title>
        <authorList>
            <person name="Delmore K."/>
            <person name="Vafadar M."/>
            <person name="Formenti G."/>
            <person name="Chow W."/>
            <person name="Pelan S."/>
            <person name="Howe K."/>
            <person name="Rhie A."/>
            <person name="Mountcastle J."/>
            <person name="Haase B."/>
            <person name="Fedrigo O."/>
            <person name="Jarvis E.D."/>
        </authorList>
    </citation>
    <scope>NUCLEOTIDE SEQUENCE [LARGE SCALE GENOMIC DNA]</scope>
</reference>
<dbReference type="AlphaFoldDB" id="A0A8C3XY93"/>
<keyword evidence="2" id="KW-1185">Reference proteome</keyword>
<protein>
    <submittedName>
        <fullName evidence="1">Uncharacterized protein</fullName>
    </submittedName>
</protein>